<keyword evidence="1" id="KW-0472">Membrane</keyword>
<dbReference type="STRING" id="623280.SAMN05660226_02428"/>
<accession>A0A1T5CX29</accession>
<organism evidence="2 3">
    <name type="scientific">Parapedobacter luteus</name>
    <dbReference type="NCBI Taxonomy" id="623280"/>
    <lineage>
        <taxon>Bacteria</taxon>
        <taxon>Pseudomonadati</taxon>
        <taxon>Bacteroidota</taxon>
        <taxon>Sphingobacteriia</taxon>
        <taxon>Sphingobacteriales</taxon>
        <taxon>Sphingobacteriaceae</taxon>
        <taxon>Parapedobacter</taxon>
    </lineage>
</organism>
<dbReference type="RefSeq" id="WP_079717108.1">
    <property type="nucleotide sequence ID" value="NZ_FUYS01000005.1"/>
</dbReference>
<protein>
    <recommendedName>
        <fullName evidence="4">DUF4112 domain-containing protein</fullName>
    </recommendedName>
</protein>
<evidence type="ECO:0000313" key="3">
    <source>
        <dbReference type="Proteomes" id="UP000190541"/>
    </source>
</evidence>
<dbReference type="Pfam" id="PF13430">
    <property type="entry name" value="DUF4112"/>
    <property type="match status" value="1"/>
</dbReference>
<dbReference type="AlphaFoldDB" id="A0A1T5CX29"/>
<feature type="transmembrane region" description="Helical" evidence="1">
    <location>
        <begin position="129"/>
        <end position="158"/>
    </location>
</feature>
<dbReference type="PANTHER" id="PTHR35519">
    <property type="entry name" value="MEMBRANE PROTEINS"/>
    <property type="match status" value="1"/>
</dbReference>
<keyword evidence="1" id="KW-0812">Transmembrane</keyword>
<dbReference type="Proteomes" id="UP000190541">
    <property type="component" value="Unassembled WGS sequence"/>
</dbReference>
<dbReference type="OrthoDB" id="513552at2"/>
<evidence type="ECO:0008006" key="4">
    <source>
        <dbReference type="Google" id="ProtNLM"/>
    </source>
</evidence>
<evidence type="ECO:0000313" key="2">
    <source>
        <dbReference type="EMBL" id="SKB63913.1"/>
    </source>
</evidence>
<keyword evidence="3" id="KW-1185">Reference proteome</keyword>
<sequence length="159" mass="18213">MRAHQDKAGRLRNDLVWVARMAWLMDDKFRIGGTRFRFGLDPVINMIPFLGTIIGFVVACFIVLVIWRHGASRKLIMLMLINVIIDLTLGAIPVIGHVFDFVFKANRKNLILLQQYHYQGKHQGKGNDILMLILGVFLLLTCLFIYLLWSAFMALIGLL</sequence>
<feature type="transmembrane region" description="Helical" evidence="1">
    <location>
        <begin position="79"/>
        <end position="99"/>
    </location>
</feature>
<dbReference type="PANTHER" id="PTHR35519:SF2">
    <property type="entry name" value="PH DOMAIN PROTEIN"/>
    <property type="match status" value="1"/>
</dbReference>
<gene>
    <name evidence="2" type="ORF">SAMN05660226_02428</name>
</gene>
<name>A0A1T5CX29_9SPHI</name>
<feature type="transmembrane region" description="Helical" evidence="1">
    <location>
        <begin position="46"/>
        <end position="67"/>
    </location>
</feature>
<proteinExistence type="predicted"/>
<evidence type="ECO:0000256" key="1">
    <source>
        <dbReference type="SAM" id="Phobius"/>
    </source>
</evidence>
<reference evidence="2 3" key="1">
    <citation type="submission" date="2017-02" db="EMBL/GenBank/DDBJ databases">
        <authorList>
            <person name="Peterson S.W."/>
        </authorList>
    </citation>
    <scope>NUCLEOTIDE SEQUENCE [LARGE SCALE GENOMIC DNA]</scope>
    <source>
        <strain evidence="2 3">DSM 22899</strain>
    </source>
</reference>
<keyword evidence="1" id="KW-1133">Transmembrane helix</keyword>
<dbReference type="InterPro" id="IPR025187">
    <property type="entry name" value="DUF4112"/>
</dbReference>
<dbReference type="EMBL" id="FUYS01000005">
    <property type="protein sequence ID" value="SKB63913.1"/>
    <property type="molecule type" value="Genomic_DNA"/>
</dbReference>